<dbReference type="RefSeq" id="XP_063093437.1">
    <property type="nucleotide sequence ID" value="XM_063237367.1"/>
</dbReference>
<dbReference type="GO" id="GO:0045445">
    <property type="term" value="P:myoblast differentiation"/>
    <property type="evidence" value="ECO:0007669"/>
    <property type="project" value="Ensembl"/>
</dbReference>
<accession>H0V2F6</accession>
<evidence type="ECO:0000256" key="5">
    <source>
        <dbReference type="ARBA" id="ARBA00022490"/>
    </source>
</evidence>
<dbReference type="GO" id="GO:0005794">
    <property type="term" value="C:Golgi apparatus"/>
    <property type="evidence" value="ECO:0007669"/>
    <property type="project" value="UniProtKB-SubCell"/>
</dbReference>
<dbReference type="CTD" id="389072"/>
<dbReference type="Ensembl" id="ENSCPOT00000040000.1">
    <property type="protein sequence ID" value="ENSCPOP00000031308.1"/>
    <property type="gene ID" value="ENSCPOG00000004119.4"/>
</dbReference>
<evidence type="ECO:0000313" key="16">
    <source>
        <dbReference type="Ensembl" id="ENSCPOP00000003717.2"/>
    </source>
</evidence>
<dbReference type="RefSeq" id="XP_013013017.1">
    <property type="nucleotide sequence ID" value="XM_013157563.3"/>
</dbReference>
<dbReference type="RefSeq" id="XP_013013018.1">
    <property type="nucleotide sequence ID" value="XM_013157564.3"/>
</dbReference>
<dbReference type="GO" id="GO:0005886">
    <property type="term" value="C:plasma membrane"/>
    <property type="evidence" value="ECO:0007669"/>
    <property type="project" value="UniProtKB-SubCell"/>
</dbReference>
<dbReference type="eggNOG" id="KOG1829">
    <property type="taxonomic scope" value="Eukaryota"/>
</dbReference>
<comment type="subcellular location">
    <subcellularLocation>
        <location evidence="1">Cell membrane</location>
    </subcellularLocation>
    <subcellularLocation>
        <location evidence="2">Cytoplasm</location>
    </subcellularLocation>
    <subcellularLocation>
        <location evidence="3">Golgi apparatus</location>
    </subcellularLocation>
</comment>
<gene>
    <name evidence="16" type="primary">PLEKHM3</name>
</gene>
<dbReference type="Bgee" id="ENSCPOG00000004119">
    <property type="expression patterns" value="Expressed in adrenal gland and 12 other cell types or tissues"/>
</dbReference>
<evidence type="ECO:0000256" key="12">
    <source>
        <dbReference type="ARBA" id="ARBA00054394"/>
    </source>
</evidence>
<dbReference type="PROSITE" id="PS50003">
    <property type="entry name" value="PH_DOMAIN"/>
    <property type="match status" value="1"/>
</dbReference>
<keyword evidence="10" id="KW-0333">Golgi apparatus</keyword>
<keyword evidence="4" id="KW-1003">Cell membrane</keyword>
<dbReference type="Pfam" id="PF13901">
    <property type="entry name" value="RH_dom"/>
    <property type="match status" value="1"/>
</dbReference>
<sequence>MEALEVDDISPALEVTEDFFSTFDSKLEKAVQHAEVYRIQEVPELVGQEVLSNITDNSAMRTTASLGKGSMIWEHCKSRLLETNAQDVFPAKEQFVIQRGTTPDNLSWMEQKETSTFNFFNICQRRRDRPRSVNDLLDETSTFKPGHARSRSDVTQADWRVVLKTMPLQQQQQPSLQGPHVTRPSFLLSSPRKVEDALGNTEHKQTFPNILKKGYLDIRKDHDSYWQSCYAELSPYNLYFYSLDSSGNQNLYATYQLSHFQSISVLGHLEARMVDAVLCDNTQLQLKAESPWEALDWGQKLWEVVHAAVPGYVGQQDELVNSLGLSHHVTCTQNQCLQKKANGLPPSSPVLDSPKQYQNILKSGTLYRLTVQNNWKAFTFVLSKAYLTAFQPGKLDEDPLLSYNVDVCLAVQIDHLDGCDSCFQVIFPQDVLRLRAETRQRAQEWMEALKTAANVARSSEQNLQVTLRSKPKDQMGGHELRKSKRQSVTTSFLSILTTLSLERGLTAQCFKCAGCQRSIGLSNGKAKVCNYSGWYYCSSCHVDDSFLIPARIVHNWDTSKYKVSKQAKEFLEYVYEEPLIDIQQENPMLYLHAEPLATVVRLRQQLKSLRAYLFSCRAAVAEDLRRRIFPREYLLQQIHLYSLADLQQVIEGKLAPFLGKVIKFATSHVYSCSLCSQKGFICEICNNGEILYPFEDISTSRCESCGAVFHAECKEKSVPCPRCVRRELQKKQKSFWRRLNVDESLEEACTMFELSYQNT</sequence>
<name>H0V2F6_CAVPO</name>
<dbReference type="RefSeq" id="XP_063093438.1">
    <property type="nucleotide sequence ID" value="XM_063237368.1"/>
</dbReference>
<dbReference type="FunFam" id="2.30.29.30:FF:000257">
    <property type="entry name" value="Pleckstrin homology domain-containing family M member 3"/>
    <property type="match status" value="1"/>
</dbReference>
<dbReference type="GeneTree" id="ENSGT00940000159743"/>
<reference evidence="16" key="2">
    <citation type="submission" date="2025-05" db="UniProtKB">
        <authorList>
            <consortium name="Ensembl"/>
        </authorList>
    </citation>
    <scope>IDENTIFICATION</scope>
    <source>
        <strain evidence="16">2N</strain>
    </source>
</reference>
<evidence type="ECO:0000313" key="17">
    <source>
        <dbReference type="Proteomes" id="UP000005447"/>
    </source>
</evidence>
<evidence type="ECO:0000256" key="11">
    <source>
        <dbReference type="ARBA" id="ARBA00023136"/>
    </source>
</evidence>
<evidence type="ECO:0000256" key="14">
    <source>
        <dbReference type="ARBA" id="ARBA00068202"/>
    </source>
</evidence>
<proteinExistence type="predicted"/>
<dbReference type="PANTHER" id="PTHR12326:SF10">
    <property type="entry name" value="PLECKSTRIN HOMOLOGY DOMAIN-CONTAINING FAMILY M MEMBER 3"/>
    <property type="match status" value="1"/>
</dbReference>
<dbReference type="SMART" id="SM01175">
    <property type="entry name" value="DUF4206"/>
    <property type="match status" value="1"/>
</dbReference>
<dbReference type="STRING" id="10141.ENSCPOP00000031308"/>
<keyword evidence="9" id="KW-0862">Zinc</keyword>
<feature type="domain" description="PH" evidence="15">
    <location>
        <begin position="359"/>
        <end position="454"/>
    </location>
</feature>
<dbReference type="Gene3D" id="2.30.29.30">
    <property type="entry name" value="Pleckstrin-homology domain (PH domain)/Phosphotyrosine-binding domain (PTB)"/>
    <property type="match status" value="2"/>
</dbReference>
<dbReference type="RefSeq" id="XP_003474238.1">
    <property type="nucleotide sequence ID" value="XM_003474190.5"/>
</dbReference>
<dbReference type="OMA" id="CVHRELH"/>
<evidence type="ECO:0000259" key="15">
    <source>
        <dbReference type="PROSITE" id="PS50003"/>
    </source>
</evidence>
<dbReference type="InterPro" id="IPR011993">
    <property type="entry name" value="PH-like_dom_sf"/>
</dbReference>
<dbReference type="EMBL" id="AAKN02019525">
    <property type="status" value="NOT_ANNOTATED_CDS"/>
    <property type="molecule type" value="Genomic_DNA"/>
</dbReference>
<keyword evidence="7" id="KW-0677">Repeat</keyword>
<dbReference type="SUPFAM" id="SSF50729">
    <property type="entry name" value="PH domain-like"/>
    <property type="match status" value="2"/>
</dbReference>
<keyword evidence="11" id="KW-0472">Membrane</keyword>
<dbReference type="KEGG" id="cpoc:100728630"/>
<evidence type="ECO:0000256" key="10">
    <source>
        <dbReference type="ARBA" id="ARBA00023034"/>
    </source>
</evidence>
<evidence type="ECO:0000256" key="7">
    <source>
        <dbReference type="ARBA" id="ARBA00022737"/>
    </source>
</evidence>
<dbReference type="GeneID" id="100728630"/>
<dbReference type="InterPro" id="IPR051366">
    <property type="entry name" value="DEF8"/>
</dbReference>
<evidence type="ECO:0000256" key="1">
    <source>
        <dbReference type="ARBA" id="ARBA00004236"/>
    </source>
</evidence>
<dbReference type="SMART" id="SM00233">
    <property type="entry name" value="PH"/>
    <property type="match status" value="2"/>
</dbReference>
<comment type="subunit">
    <text evidence="13">Interacts with AKT1.</text>
</comment>
<dbReference type="EMBL" id="AAKN02019526">
    <property type="status" value="NOT_ANNOTATED_CDS"/>
    <property type="molecule type" value="Genomic_DNA"/>
</dbReference>
<keyword evidence="17" id="KW-1185">Reference proteome</keyword>
<keyword evidence="6" id="KW-0479">Metal-binding</keyword>
<evidence type="ECO:0000256" key="13">
    <source>
        <dbReference type="ARBA" id="ARBA00062072"/>
    </source>
</evidence>
<reference evidence="17" key="1">
    <citation type="journal article" date="2011" name="Nature">
        <title>A high-resolution map of human evolutionary constraint using 29 mammals.</title>
        <authorList>
            <person name="Lindblad-Toh K."/>
            <person name="Garber M."/>
            <person name="Zuk O."/>
            <person name="Lin M.F."/>
            <person name="Parker B.J."/>
            <person name="Washietl S."/>
            <person name="Kheradpour P."/>
            <person name="Ernst J."/>
            <person name="Jordan G."/>
            <person name="Mauceli E."/>
            <person name="Ward L.D."/>
            <person name="Lowe C.B."/>
            <person name="Holloway A.K."/>
            <person name="Clamp M."/>
            <person name="Gnerre S."/>
            <person name="Alfoldi J."/>
            <person name="Beal K."/>
            <person name="Chang J."/>
            <person name="Clawson H."/>
            <person name="Cuff J."/>
            <person name="Di Palma F."/>
            <person name="Fitzgerald S."/>
            <person name="Flicek P."/>
            <person name="Guttman M."/>
            <person name="Hubisz M.J."/>
            <person name="Jaffe D.B."/>
            <person name="Jungreis I."/>
            <person name="Kent W.J."/>
            <person name="Kostka D."/>
            <person name="Lara M."/>
            <person name="Martins A.L."/>
            <person name="Massingham T."/>
            <person name="Moltke I."/>
            <person name="Raney B.J."/>
            <person name="Rasmussen M.D."/>
            <person name="Robinson J."/>
            <person name="Stark A."/>
            <person name="Vilella A.J."/>
            <person name="Wen J."/>
            <person name="Xie X."/>
            <person name="Zody M.C."/>
            <person name="Baldwin J."/>
            <person name="Bloom T."/>
            <person name="Chin C.W."/>
            <person name="Heiman D."/>
            <person name="Nicol R."/>
            <person name="Nusbaum C."/>
            <person name="Young S."/>
            <person name="Wilkinson J."/>
            <person name="Worley K.C."/>
            <person name="Kovar C.L."/>
            <person name="Muzny D.M."/>
            <person name="Gibbs R.A."/>
            <person name="Cree A."/>
            <person name="Dihn H.H."/>
            <person name="Fowler G."/>
            <person name="Jhangiani S."/>
            <person name="Joshi V."/>
            <person name="Lee S."/>
            <person name="Lewis L.R."/>
            <person name="Nazareth L.V."/>
            <person name="Okwuonu G."/>
            <person name="Santibanez J."/>
            <person name="Warren W.C."/>
            <person name="Mardis E.R."/>
            <person name="Weinstock G.M."/>
            <person name="Wilson R.K."/>
            <person name="Delehaunty K."/>
            <person name="Dooling D."/>
            <person name="Fronik C."/>
            <person name="Fulton L."/>
            <person name="Fulton B."/>
            <person name="Graves T."/>
            <person name="Minx P."/>
            <person name="Sodergren E."/>
            <person name="Birney E."/>
            <person name="Margulies E.H."/>
            <person name="Herrero J."/>
            <person name="Green E.D."/>
            <person name="Haussler D."/>
            <person name="Siepel A."/>
            <person name="Goldman N."/>
            <person name="Pollard K.S."/>
            <person name="Pedersen J.S."/>
            <person name="Lander E.S."/>
            <person name="Kellis M."/>
        </authorList>
    </citation>
    <scope>NUCLEOTIDE SEQUENCE [LARGE SCALE GENOMIC DNA]</scope>
    <source>
        <strain evidence="17">2N</strain>
    </source>
</reference>
<dbReference type="InterPro" id="IPR025258">
    <property type="entry name" value="RH_dom"/>
</dbReference>
<evidence type="ECO:0000256" key="8">
    <source>
        <dbReference type="ARBA" id="ARBA00022771"/>
    </source>
</evidence>
<dbReference type="Proteomes" id="UP000005447">
    <property type="component" value="Unassembled WGS sequence"/>
</dbReference>
<evidence type="ECO:0000256" key="9">
    <source>
        <dbReference type="ARBA" id="ARBA00022833"/>
    </source>
</evidence>
<dbReference type="Ensembl" id="ENSCPOT00000004164.3">
    <property type="protein sequence ID" value="ENSCPOP00000003717.2"/>
    <property type="gene ID" value="ENSCPOG00000004119.4"/>
</dbReference>
<dbReference type="HOGENOM" id="CLU_021585_0_0_1"/>
<evidence type="ECO:0000256" key="3">
    <source>
        <dbReference type="ARBA" id="ARBA00004555"/>
    </source>
</evidence>
<dbReference type="InterPro" id="IPR001849">
    <property type="entry name" value="PH_domain"/>
</dbReference>
<dbReference type="FunFam" id="2.30.29.30:FF:000271">
    <property type="entry name" value="pleckstrin homology domain-containing family M member 3"/>
    <property type="match status" value="1"/>
</dbReference>
<dbReference type="Pfam" id="PF00169">
    <property type="entry name" value="PH"/>
    <property type="match status" value="1"/>
</dbReference>
<organism evidence="16 17">
    <name type="scientific">Cavia porcellus</name>
    <name type="common">Guinea pig</name>
    <dbReference type="NCBI Taxonomy" id="10141"/>
    <lineage>
        <taxon>Eukaryota</taxon>
        <taxon>Metazoa</taxon>
        <taxon>Chordata</taxon>
        <taxon>Craniata</taxon>
        <taxon>Vertebrata</taxon>
        <taxon>Euteleostomi</taxon>
        <taxon>Mammalia</taxon>
        <taxon>Eutheria</taxon>
        <taxon>Euarchontoglires</taxon>
        <taxon>Glires</taxon>
        <taxon>Rodentia</taxon>
        <taxon>Hystricomorpha</taxon>
        <taxon>Caviidae</taxon>
        <taxon>Cavia</taxon>
    </lineage>
</organism>
<keyword evidence="5" id="KW-0963">Cytoplasm</keyword>
<dbReference type="VEuPathDB" id="HostDB:ENSCPOG00000004119"/>
<dbReference type="OrthoDB" id="62364at2759"/>
<evidence type="ECO:0000256" key="4">
    <source>
        <dbReference type="ARBA" id="ARBA00022475"/>
    </source>
</evidence>
<comment type="function">
    <text evidence="12">Involved in skeletal muscle differentiation. May act as a scaffold protein for AKT1 during muscle differentiation.</text>
</comment>
<keyword evidence="8" id="KW-0863">Zinc-finger</keyword>
<evidence type="ECO:0000256" key="6">
    <source>
        <dbReference type="ARBA" id="ARBA00022723"/>
    </source>
</evidence>
<dbReference type="RefSeq" id="XP_013013020.1">
    <property type="nucleotide sequence ID" value="XM_013157566.3"/>
</dbReference>
<dbReference type="AlphaFoldDB" id="H0V2F6"/>
<evidence type="ECO:0000256" key="2">
    <source>
        <dbReference type="ARBA" id="ARBA00004496"/>
    </source>
</evidence>
<dbReference type="PANTHER" id="PTHR12326">
    <property type="entry name" value="PLECKSTRIN HOMOLOGY DOMAIN CONTAINING PROTEIN"/>
    <property type="match status" value="1"/>
</dbReference>
<dbReference type="GO" id="GO:0008270">
    <property type="term" value="F:zinc ion binding"/>
    <property type="evidence" value="ECO:0007669"/>
    <property type="project" value="UniProtKB-KW"/>
</dbReference>
<protein>
    <recommendedName>
        <fullName evidence="14">Pleckstrin homology domain-containing family M member 3</fullName>
    </recommendedName>
</protein>